<dbReference type="InterPro" id="IPR029024">
    <property type="entry name" value="TerB-like"/>
</dbReference>
<dbReference type="CDD" id="cd07177">
    <property type="entry name" value="terB_like"/>
    <property type="match status" value="1"/>
</dbReference>
<gene>
    <name evidence="1" type="ORF">BST85_10545</name>
</gene>
<protein>
    <recommendedName>
        <fullName evidence="3">TerB family tellurite resistance protein</fullName>
    </recommendedName>
</protein>
<keyword evidence="2" id="KW-1185">Reference proteome</keyword>
<evidence type="ECO:0000313" key="1">
    <source>
        <dbReference type="EMBL" id="PQB05274.1"/>
    </source>
</evidence>
<accession>A0A2S7KRM1</accession>
<organism evidence="1 2">
    <name type="scientific">Aureitalea marina</name>
    <dbReference type="NCBI Taxonomy" id="930804"/>
    <lineage>
        <taxon>Bacteria</taxon>
        <taxon>Pseudomonadati</taxon>
        <taxon>Bacteroidota</taxon>
        <taxon>Flavobacteriia</taxon>
        <taxon>Flavobacteriales</taxon>
        <taxon>Flavobacteriaceae</taxon>
        <taxon>Aureitalea</taxon>
    </lineage>
</organism>
<dbReference type="EMBL" id="MQUB01000001">
    <property type="protein sequence ID" value="PQB05274.1"/>
    <property type="molecule type" value="Genomic_DNA"/>
</dbReference>
<reference evidence="1 2" key="1">
    <citation type="submission" date="2016-11" db="EMBL/GenBank/DDBJ databases">
        <title>Trade-off between light-utilization and light-protection in marine flavobacteria.</title>
        <authorList>
            <person name="Kumagai Y."/>
        </authorList>
    </citation>
    <scope>NUCLEOTIDE SEQUENCE [LARGE SCALE GENOMIC DNA]</scope>
    <source>
        <strain evidence="1 2">NBRC 107741</strain>
    </source>
</reference>
<dbReference type="OrthoDB" id="981083at2"/>
<dbReference type="Proteomes" id="UP000239800">
    <property type="component" value="Unassembled WGS sequence"/>
</dbReference>
<dbReference type="AlphaFoldDB" id="A0A2S7KRM1"/>
<dbReference type="SUPFAM" id="SSF158682">
    <property type="entry name" value="TerB-like"/>
    <property type="match status" value="1"/>
</dbReference>
<sequence>MSFTDLFYSGTHKRNLAHFASMVTLAAEDGVVTKKEEQLLKIFARRLNIEEVDYNKIVKDPSKYPIMPTNSADKRLERLMDLFKMMLIDKEIAEEELKLIRRYAIALGFTEEHADRIIKRSIDIFNGEISLDEYKYLLERA</sequence>
<dbReference type="RefSeq" id="WP_104813209.1">
    <property type="nucleotide sequence ID" value="NZ_MQUB01000001.1"/>
</dbReference>
<comment type="caution">
    <text evidence="1">The sequence shown here is derived from an EMBL/GenBank/DDBJ whole genome shotgun (WGS) entry which is preliminary data.</text>
</comment>
<evidence type="ECO:0000313" key="2">
    <source>
        <dbReference type="Proteomes" id="UP000239800"/>
    </source>
</evidence>
<name>A0A2S7KRM1_9FLAO</name>
<proteinExistence type="predicted"/>
<dbReference type="Gene3D" id="1.10.3680.10">
    <property type="entry name" value="TerB-like"/>
    <property type="match status" value="1"/>
</dbReference>
<evidence type="ECO:0008006" key="3">
    <source>
        <dbReference type="Google" id="ProtNLM"/>
    </source>
</evidence>